<proteinExistence type="inferred from homology"/>
<reference evidence="11 12" key="1">
    <citation type="submission" date="2016-07" db="EMBL/GenBank/DDBJ databases">
        <title>Pervasive Adenine N6-methylation of Active Genes in Fungi.</title>
        <authorList>
            <consortium name="DOE Joint Genome Institute"/>
            <person name="Mondo S.J."/>
            <person name="Dannebaum R.O."/>
            <person name="Kuo R.C."/>
            <person name="Labutti K."/>
            <person name="Haridas S."/>
            <person name="Kuo A."/>
            <person name="Salamov A."/>
            <person name="Ahrendt S.R."/>
            <person name="Lipzen A."/>
            <person name="Sullivan W."/>
            <person name="Andreopoulos W.B."/>
            <person name="Clum A."/>
            <person name="Lindquist E."/>
            <person name="Daum C."/>
            <person name="Ramamoorthy G.K."/>
            <person name="Gryganskyi A."/>
            <person name="Culley D."/>
            <person name="Magnuson J.K."/>
            <person name="James T.Y."/>
            <person name="O'Malley M.A."/>
            <person name="Stajich J.E."/>
            <person name="Spatafora J.W."/>
            <person name="Visel A."/>
            <person name="Grigoriev I.V."/>
        </authorList>
    </citation>
    <scope>NUCLEOTIDE SEQUENCE [LARGE SCALE GENOMIC DNA]</scope>
    <source>
        <strain evidence="11 12">JEL800</strain>
    </source>
</reference>
<accession>A0A1Y2BRN2</accession>
<dbReference type="STRING" id="329046.A0A1Y2BRN2"/>
<evidence type="ECO:0000259" key="10">
    <source>
        <dbReference type="Pfam" id="PF17900"/>
    </source>
</evidence>
<dbReference type="InterPro" id="IPR050344">
    <property type="entry name" value="Peptidase_M1_aminopeptidases"/>
</dbReference>
<dbReference type="GO" id="GO:0043171">
    <property type="term" value="P:peptide catabolic process"/>
    <property type="evidence" value="ECO:0007669"/>
    <property type="project" value="TreeGrafter"/>
</dbReference>
<evidence type="ECO:0000259" key="9">
    <source>
        <dbReference type="Pfam" id="PF01433"/>
    </source>
</evidence>
<evidence type="ECO:0000256" key="3">
    <source>
        <dbReference type="ARBA" id="ARBA00022670"/>
    </source>
</evidence>
<dbReference type="Proteomes" id="UP000193642">
    <property type="component" value="Unassembled WGS sequence"/>
</dbReference>
<dbReference type="SUPFAM" id="SSF55486">
    <property type="entry name" value="Metalloproteases ('zincins'), catalytic domain"/>
    <property type="match status" value="1"/>
</dbReference>
<dbReference type="InterPro" id="IPR045357">
    <property type="entry name" value="Aminopeptidase_N-like_N"/>
</dbReference>
<evidence type="ECO:0000256" key="5">
    <source>
        <dbReference type="ARBA" id="ARBA00022801"/>
    </source>
</evidence>
<evidence type="ECO:0000256" key="7">
    <source>
        <dbReference type="ARBA" id="ARBA00023049"/>
    </source>
</evidence>
<sequence length="905" mass="101120">MPCCSKHSLFECQTESEVAVSHTSTQINKGFATAHAKPSYAPHSRIEPTHMKITLDVTEAALKAKTVKAQVAITLNVPASTVASNAVNRELVLNAVALRIDNVDGVDSFDYDGKRLTLRWVKNYTGGVVTIDYVIETPLAGLYFHVPDETVPDRALHVITDHETERCRYWLPCVDQPLVRTTLDFNITHSTQHAAVANGAHISTTASESDPSVSVSIYRLLNHTCPSYLICWAVGDYISVDDGDVDGIPLKYLCSRDNKFVTKETLLHTFEKTGAMIRWMQKKVGLKFPWEKYFQIVSPKIEGGAMENISLVTYKDIFLYDEELGRDGWQMAVDGVNVHEMAHTYFGDLLTMRHFEHVWLKESWATYMDFCWSEDHYSHEEARYESFLNMEGYISETGRYYRPIVCKTYDSSWDMFDGHTYPGGAFRIHMLRQILGDETFWAAVKNYVNTYNGRFVETEDFKRCLEQESGLNLTKFFDQWIYGRGYIKLKADYSYDADKKVVQLTLEQTQVDKDLEIPAVFEATIEVDVIDTDGKVHSTEVVFNDATGNKVVAFILLGDAKPDAVEVDPRGKVLHTLDFNPGEAILEGTAKRGRDIMSRIRSYRQLIKNGSISALKKVSSAVHDELYWGVRAQVYSALSEAKIQPAVDILATALILEKDPKALRHLTSVATAKDERIRQGLLAVLARPAEQLSGRTRRFAYTNLGRQRNPADLDLLLAALANPDSIDLHGFTLAGIITGLGLHRSAKAFEALVNLVFVPAGTARVIPEACTVLAVDAIAESLGWQENKIRRLEVAELLAELARVDKAHRLQKAAVRALVAIGEEAKPHFGVAYNIASTAFAEQNTLKLVTYVKTLQTAGGDKTAELKKTVEDLEGRLKKMETLVQLLEAKEKSGLFVESAAKTDA</sequence>
<evidence type="ECO:0000256" key="1">
    <source>
        <dbReference type="ARBA" id="ARBA00001947"/>
    </source>
</evidence>
<gene>
    <name evidence="11" type="ORF">BCR33DRAFT_721451</name>
</gene>
<comment type="cofactor">
    <cofactor evidence="1">
        <name>Zn(2+)</name>
        <dbReference type="ChEBI" id="CHEBI:29105"/>
    </cofactor>
</comment>
<dbReference type="InterPro" id="IPR001930">
    <property type="entry name" value="Peptidase_M1"/>
</dbReference>
<dbReference type="PANTHER" id="PTHR11533:SF299">
    <property type="entry name" value="AMINOPEPTIDASE"/>
    <property type="match status" value="1"/>
</dbReference>
<dbReference type="Gene3D" id="1.10.390.10">
    <property type="entry name" value="Neutral Protease Domain 2"/>
    <property type="match status" value="1"/>
</dbReference>
<dbReference type="Pfam" id="PF01433">
    <property type="entry name" value="Peptidase_M1"/>
    <property type="match status" value="1"/>
</dbReference>
<keyword evidence="5" id="KW-0378">Hydrolase</keyword>
<organism evidence="11 12">
    <name type="scientific">Rhizoclosmatium globosum</name>
    <dbReference type="NCBI Taxonomy" id="329046"/>
    <lineage>
        <taxon>Eukaryota</taxon>
        <taxon>Fungi</taxon>
        <taxon>Fungi incertae sedis</taxon>
        <taxon>Chytridiomycota</taxon>
        <taxon>Chytridiomycota incertae sedis</taxon>
        <taxon>Chytridiomycetes</taxon>
        <taxon>Chytridiales</taxon>
        <taxon>Chytriomycetaceae</taxon>
        <taxon>Rhizoclosmatium</taxon>
    </lineage>
</organism>
<dbReference type="InterPro" id="IPR027268">
    <property type="entry name" value="Peptidase_M4/M1_CTD_sf"/>
</dbReference>
<evidence type="ECO:0000313" key="11">
    <source>
        <dbReference type="EMBL" id="ORY37409.1"/>
    </source>
</evidence>
<dbReference type="GO" id="GO:0016020">
    <property type="term" value="C:membrane"/>
    <property type="evidence" value="ECO:0007669"/>
    <property type="project" value="TreeGrafter"/>
</dbReference>
<dbReference type="Gene3D" id="2.60.40.1730">
    <property type="entry name" value="tricorn interacting facor f3 domain"/>
    <property type="match status" value="1"/>
</dbReference>
<comment type="caution">
    <text evidence="11">The sequence shown here is derived from an EMBL/GenBank/DDBJ whole genome shotgun (WGS) entry which is preliminary data.</text>
</comment>
<name>A0A1Y2BRN2_9FUNG</name>
<keyword evidence="4" id="KW-0479">Metal-binding</keyword>
<dbReference type="InterPro" id="IPR014782">
    <property type="entry name" value="Peptidase_M1_dom"/>
</dbReference>
<keyword evidence="8" id="KW-0175">Coiled coil</keyword>
<dbReference type="GO" id="GO:0005615">
    <property type="term" value="C:extracellular space"/>
    <property type="evidence" value="ECO:0007669"/>
    <property type="project" value="TreeGrafter"/>
</dbReference>
<evidence type="ECO:0000256" key="8">
    <source>
        <dbReference type="SAM" id="Coils"/>
    </source>
</evidence>
<dbReference type="GO" id="GO:0008270">
    <property type="term" value="F:zinc ion binding"/>
    <property type="evidence" value="ECO:0007669"/>
    <property type="project" value="InterPro"/>
</dbReference>
<dbReference type="OrthoDB" id="79562at2759"/>
<evidence type="ECO:0000313" key="12">
    <source>
        <dbReference type="Proteomes" id="UP000193642"/>
    </source>
</evidence>
<protein>
    <submittedName>
        <fullName evidence="11">Uncharacterized protein</fullName>
    </submittedName>
</protein>
<dbReference type="Pfam" id="PF17900">
    <property type="entry name" value="Peptidase_M1_N"/>
    <property type="match status" value="1"/>
</dbReference>
<feature type="coiled-coil region" evidence="8">
    <location>
        <begin position="863"/>
        <end position="890"/>
    </location>
</feature>
<dbReference type="CDD" id="cd09603">
    <property type="entry name" value="M1_APN_like"/>
    <property type="match status" value="1"/>
</dbReference>
<feature type="domain" description="Aminopeptidase N-like N-terminal" evidence="10">
    <location>
        <begin position="48"/>
        <end position="210"/>
    </location>
</feature>
<dbReference type="EMBL" id="MCGO01000050">
    <property type="protein sequence ID" value="ORY37409.1"/>
    <property type="molecule type" value="Genomic_DNA"/>
</dbReference>
<keyword evidence="12" id="KW-1185">Reference proteome</keyword>
<feature type="domain" description="Peptidase M1 membrane alanine aminopeptidase" evidence="9">
    <location>
        <begin position="269"/>
        <end position="480"/>
    </location>
</feature>
<dbReference type="InterPro" id="IPR042097">
    <property type="entry name" value="Aminopeptidase_N-like_N_sf"/>
</dbReference>
<dbReference type="SUPFAM" id="SSF63737">
    <property type="entry name" value="Leukotriene A4 hydrolase N-terminal domain"/>
    <property type="match status" value="1"/>
</dbReference>
<dbReference type="GO" id="GO:0042277">
    <property type="term" value="F:peptide binding"/>
    <property type="evidence" value="ECO:0007669"/>
    <property type="project" value="TreeGrafter"/>
</dbReference>
<evidence type="ECO:0000256" key="6">
    <source>
        <dbReference type="ARBA" id="ARBA00022833"/>
    </source>
</evidence>
<evidence type="ECO:0000256" key="2">
    <source>
        <dbReference type="ARBA" id="ARBA00010136"/>
    </source>
</evidence>
<dbReference type="GO" id="GO:0070006">
    <property type="term" value="F:metalloaminopeptidase activity"/>
    <property type="evidence" value="ECO:0007669"/>
    <property type="project" value="TreeGrafter"/>
</dbReference>
<dbReference type="PANTHER" id="PTHR11533">
    <property type="entry name" value="PROTEASE M1 ZINC METALLOPROTEASE"/>
    <property type="match status" value="1"/>
</dbReference>
<dbReference type="PRINTS" id="PR00756">
    <property type="entry name" value="ALADIPTASE"/>
</dbReference>
<dbReference type="GO" id="GO:0006508">
    <property type="term" value="P:proteolysis"/>
    <property type="evidence" value="ECO:0007669"/>
    <property type="project" value="UniProtKB-KW"/>
</dbReference>
<dbReference type="GO" id="GO:0005737">
    <property type="term" value="C:cytoplasm"/>
    <property type="evidence" value="ECO:0007669"/>
    <property type="project" value="TreeGrafter"/>
</dbReference>
<keyword evidence="3" id="KW-0645">Protease</keyword>
<keyword evidence="7" id="KW-0482">Metalloprotease</keyword>
<keyword evidence="6" id="KW-0862">Zinc</keyword>
<comment type="similarity">
    <text evidence="2">Belongs to the peptidase M1 family.</text>
</comment>
<evidence type="ECO:0000256" key="4">
    <source>
        <dbReference type="ARBA" id="ARBA00022723"/>
    </source>
</evidence>
<dbReference type="AlphaFoldDB" id="A0A1Y2BRN2"/>